<accession>A0A6N0HVZ8</accession>
<gene>
    <name evidence="1" type="ORF">HUE57_09795</name>
</gene>
<protein>
    <submittedName>
        <fullName evidence="1">Uncharacterized protein</fullName>
    </submittedName>
</protein>
<reference evidence="1 2" key="1">
    <citation type="submission" date="2020-05" db="EMBL/GenBank/DDBJ databases">
        <title>Horizontal transmission and recombination maintain forever young bacterial symbiont genomes.</title>
        <authorList>
            <person name="Russell S.L."/>
            <person name="Pepper-Tunick E."/>
            <person name="Svedberg J."/>
            <person name="Byrne A."/>
            <person name="Ruelas Castillo J."/>
            <person name="Vollmers C."/>
            <person name="Beinart R.A."/>
            <person name="Corbett-Detig R."/>
        </authorList>
    </citation>
    <scope>NUCLEOTIDE SEQUENCE [LARGE SCALE GENOMIC DNA]</scope>
    <source>
        <strain evidence="1">Santa_Monica_outfall</strain>
    </source>
</reference>
<proteinExistence type="predicted"/>
<name>A0A6N0HVZ8_9GAMM</name>
<dbReference type="KEGG" id="rev:HUE57_09795"/>
<evidence type="ECO:0000313" key="1">
    <source>
        <dbReference type="EMBL" id="QKQ26540.1"/>
    </source>
</evidence>
<organism evidence="1 2">
    <name type="scientific">Candidatus Reidiella endopervernicosa</name>
    <dbReference type="NCBI Taxonomy" id="2738883"/>
    <lineage>
        <taxon>Bacteria</taxon>
        <taxon>Pseudomonadati</taxon>
        <taxon>Pseudomonadota</taxon>
        <taxon>Gammaproteobacteria</taxon>
        <taxon>Candidatus Reidiella</taxon>
    </lineage>
</organism>
<evidence type="ECO:0000313" key="2">
    <source>
        <dbReference type="Proteomes" id="UP000509658"/>
    </source>
</evidence>
<dbReference type="EMBL" id="CP054491">
    <property type="protein sequence ID" value="QKQ26540.1"/>
    <property type="molecule type" value="Genomic_DNA"/>
</dbReference>
<keyword evidence="2" id="KW-1185">Reference proteome</keyword>
<dbReference type="RefSeq" id="WP_174673088.1">
    <property type="nucleotide sequence ID" value="NZ_CP054491.1"/>
</dbReference>
<sequence length="202" mass="23334">MGMRYSEKNFIGNQTTHHGTVSDVLQTAAIFSDHTLTCLAANPTTLAQNICDHFVDSLFMQIKTDITEREAERRERETAQQVLASRIRSNKVENMHNAEHELLEIELRLTDLNHLLNYENRFELIAKTIESAAEHLKLTEHQIDIDARGVLRDSNHRLAGHFALHELDARDDRRWFIHKVSINAEHAKALTHGGEKKRWMLI</sequence>
<dbReference type="Proteomes" id="UP000509658">
    <property type="component" value="Chromosome"/>
</dbReference>
<dbReference type="AlphaFoldDB" id="A0A6N0HVZ8"/>